<accession>A0A401JDT3</accession>
<comment type="caution">
    <text evidence="3">The sequence shown here is derived from an EMBL/GenBank/DDBJ whole genome shotgun (WGS) entry which is preliminary data.</text>
</comment>
<dbReference type="Gene3D" id="3.40.50.300">
    <property type="entry name" value="P-loop containing nucleotide triphosphate hydrolases"/>
    <property type="match status" value="1"/>
</dbReference>
<sequence>MLYSWINLQTIEAAKYLADNDPAKYKNAHSGERTMSNNTLVEQFEHYSSWRERLAQSIAGYHDWLSEQEINDGQIDLRLQHLLDRLAEDKLNVAFVAEFSRGKSELINAIFFADYKQRLLPSTAGRTTMCPTELLYDPERPPSIQLLPIETRGSSVTTAEYKRYPEEWITTPLNVDSADAMTAAMLQVGETRKVSKDEATKYGLYHEGDVDALLTVDADGRVEIPRWRHAIINFPHPLLKKGLVILDTPGLNAIGTEPELTLNLLPNAHAIVFILAADTGVTKSDIEVWRDHIATLHSRNKGRLVVLNKIDGLWDDLKQADAIEQELTSQINSCANLLGLDASQIYPISAQKGLLAKVNGDAALLAKSRLSEFERALSDELIPSKREIVRDNTENEMQDLMSGTRALLTARMTNINEQLGELTGLRGKNEEVVQHMMTKVEEEKTHFEKGLQQFQALRSVFSQQSNALFDYLGMDRIKSEVRETRIAMENSRFTKGLREAMSAFFIHVDANITHSAEQIEEIKSMMTAMYKKFNEEHGLIEITPPNYSTFKYKKEMERLEKSYNEHFNTLINMLTNEQYTLTTKFFETLASRVVNIYEVANREADNWLKAVMAPMETQVREHQMQLRRRLESIKRIHKATDTLEDRIAELQQMQVTLRRQLDELDGMQSHVTTVLNPGLTEVSAAVA</sequence>
<dbReference type="InterPro" id="IPR051943">
    <property type="entry name" value="TRAFAC_Dynamin-like_GTPase"/>
</dbReference>
<dbReference type="PANTHER" id="PTHR43681:SF1">
    <property type="entry name" value="SARCALUMENIN"/>
    <property type="match status" value="1"/>
</dbReference>
<evidence type="ECO:0000259" key="2">
    <source>
        <dbReference type="Pfam" id="PF00350"/>
    </source>
</evidence>
<reference evidence="3 4" key="1">
    <citation type="journal article" date="2019" name="Front. Microbiol.">
        <title>Genomes of Neutrophilic Sulfur-Oxidizing Chemolithoautotrophs Representing 9 Proteobacterial Species From 8 Genera.</title>
        <authorList>
            <person name="Watanabe T."/>
            <person name="Kojima H."/>
            <person name="Umezawa K."/>
            <person name="Hori C."/>
            <person name="Takasuka T.E."/>
            <person name="Kato Y."/>
            <person name="Fukui M."/>
        </authorList>
    </citation>
    <scope>NUCLEOTIDE SEQUENCE [LARGE SCALE GENOMIC DNA]</scope>
    <source>
        <strain evidence="3 4">TTN</strain>
    </source>
</reference>
<proteinExistence type="predicted"/>
<dbReference type="InterPro" id="IPR045063">
    <property type="entry name" value="Dynamin_N"/>
</dbReference>
<dbReference type="Pfam" id="PF00350">
    <property type="entry name" value="Dynamin_N"/>
    <property type="match status" value="1"/>
</dbReference>
<protein>
    <recommendedName>
        <fullName evidence="2">Dynamin N-terminal domain-containing protein</fullName>
    </recommendedName>
</protein>
<dbReference type="Proteomes" id="UP000286806">
    <property type="component" value="Unassembled WGS sequence"/>
</dbReference>
<evidence type="ECO:0000256" key="1">
    <source>
        <dbReference type="SAM" id="Coils"/>
    </source>
</evidence>
<dbReference type="SUPFAM" id="SSF52540">
    <property type="entry name" value="P-loop containing nucleoside triphosphate hydrolases"/>
    <property type="match status" value="1"/>
</dbReference>
<dbReference type="AlphaFoldDB" id="A0A401JDT3"/>
<feature type="domain" description="Dynamin N-terminal" evidence="2">
    <location>
        <begin position="93"/>
        <end position="309"/>
    </location>
</feature>
<dbReference type="EMBL" id="BGOW01000014">
    <property type="protein sequence ID" value="GBL45822.1"/>
    <property type="molecule type" value="Genomic_DNA"/>
</dbReference>
<feature type="coiled-coil region" evidence="1">
    <location>
        <begin position="633"/>
        <end position="667"/>
    </location>
</feature>
<keyword evidence="1" id="KW-0175">Coiled coil</keyword>
<name>A0A401JDT3_9PROT</name>
<evidence type="ECO:0000313" key="4">
    <source>
        <dbReference type="Proteomes" id="UP000286806"/>
    </source>
</evidence>
<organism evidence="3 4">
    <name type="scientific">Sulfuriferula multivorans</name>
    <dbReference type="NCBI Taxonomy" id="1559896"/>
    <lineage>
        <taxon>Bacteria</taxon>
        <taxon>Pseudomonadati</taxon>
        <taxon>Pseudomonadota</taxon>
        <taxon>Betaproteobacteria</taxon>
        <taxon>Nitrosomonadales</taxon>
        <taxon>Sulfuricellaceae</taxon>
        <taxon>Sulfuriferula</taxon>
    </lineage>
</organism>
<keyword evidence="4" id="KW-1185">Reference proteome</keyword>
<dbReference type="PANTHER" id="PTHR43681">
    <property type="entry name" value="TRANSMEMBRANE GTPASE FZO"/>
    <property type="match status" value="1"/>
</dbReference>
<dbReference type="InterPro" id="IPR027417">
    <property type="entry name" value="P-loop_NTPase"/>
</dbReference>
<gene>
    <name evidence="3" type="ORF">SFMTTN_1633</name>
</gene>
<evidence type="ECO:0000313" key="3">
    <source>
        <dbReference type="EMBL" id="GBL45822.1"/>
    </source>
</evidence>